<dbReference type="PROSITE" id="PS52015">
    <property type="entry name" value="TONB_CTD"/>
    <property type="match status" value="1"/>
</dbReference>
<evidence type="ECO:0000256" key="14">
    <source>
        <dbReference type="ARBA" id="ARBA00023049"/>
    </source>
</evidence>
<keyword evidence="10" id="KW-0378">Hydrolase</keyword>
<dbReference type="PANTHER" id="PTHR33446">
    <property type="entry name" value="PROTEIN TONB-RELATED"/>
    <property type="match status" value="1"/>
</dbReference>
<evidence type="ECO:0000256" key="7">
    <source>
        <dbReference type="ARBA" id="ARBA00022670"/>
    </source>
</evidence>
<keyword evidence="5" id="KW-1003">Cell membrane</keyword>
<evidence type="ECO:0000256" key="5">
    <source>
        <dbReference type="ARBA" id="ARBA00022475"/>
    </source>
</evidence>
<evidence type="ECO:0000256" key="15">
    <source>
        <dbReference type="ARBA" id="ARBA00023136"/>
    </source>
</evidence>
<evidence type="ECO:0000256" key="9">
    <source>
        <dbReference type="ARBA" id="ARBA00022723"/>
    </source>
</evidence>
<feature type="transmembrane region" description="Helical" evidence="16">
    <location>
        <begin position="47"/>
        <end position="66"/>
    </location>
</feature>
<dbReference type="InterPro" id="IPR006260">
    <property type="entry name" value="TonB/TolA_C"/>
</dbReference>
<comment type="caution">
    <text evidence="18">The sequence shown here is derived from an EMBL/GenBank/DDBJ whole genome shotgun (WGS) entry which is preliminary data.</text>
</comment>
<dbReference type="Gene3D" id="3.30.2010.10">
    <property type="entry name" value="Metalloproteases ('zincins'), catalytic domain"/>
    <property type="match status" value="1"/>
</dbReference>
<feature type="transmembrane region" description="Helical" evidence="16">
    <location>
        <begin position="110"/>
        <end position="132"/>
    </location>
</feature>
<dbReference type="InterPro" id="IPR037682">
    <property type="entry name" value="TonB_C"/>
</dbReference>
<dbReference type="EMBL" id="JAWDJT010000005">
    <property type="protein sequence ID" value="MDU0370763.1"/>
    <property type="molecule type" value="Genomic_DNA"/>
</dbReference>
<evidence type="ECO:0000256" key="2">
    <source>
        <dbReference type="ARBA" id="ARBA00004383"/>
    </source>
</evidence>
<evidence type="ECO:0000256" key="6">
    <source>
        <dbReference type="ARBA" id="ARBA00022519"/>
    </source>
</evidence>
<proteinExistence type="inferred from homology"/>
<name>A0ABU3THE3_9BACT</name>
<evidence type="ECO:0000256" key="11">
    <source>
        <dbReference type="ARBA" id="ARBA00022833"/>
    </source>
</evidence>
<comment type="cofactor">
    <cofactor evidence="1">
        <name>Zn(2+)</name>
        <dbReference type="ChEBI" id="CHEBI:29105"/>
    </cofactor>
</comment>
<gene>
    <name evidence="18" type="ORF">ROI90_10190</name>
</gene>
<evidence type="ECO:0000256" key="10">
    <source>
        <dbReference type="ARBA" id="ARBA00022801"/>
    </source>
</evidence>
<dbReference type="Pfam" id="PF03544">
    <property type="entry name" value="TonB_C"/>
    <property type="match status" value="1"/>
</dbReference>
<dbReference type="RefSeq" id="WP_315998241.1">
    <property type="nucleotide sequence ID" value="NZ_JAWDJT010000005.1"/>
</dbReference>
<keyword evidence="11" id="KW-0862">Zinc</keyword>
<sequence>MSPTLLPSTTPELLGWLLQSTLCLGACWLLYRYALQQERFFHYNRRFLQFTPWLALLLPRLVAVALPHLPTWWPVAANQASGVLNGGLLPGPTVQAAGSALYSLPQWLPLLYYAGVLILLLHLGGQVLHLWLSTRQLPRETRSGYVLVHTGGQCPTSSFGRWVFWDETVPLTPEEVRTVLAHEIAHVRQGHTAEKLRLELVRALLWPVPFVHFFPKALTQVQEFMADAQALHTVAAPANGAPAVYSGLLARLALQSFQPDLPLTHSFTQSLTLTRIRMLTQSAPARRWKQWLLLPLGTALLAATAACEKAGELPPPPPPTIVADAALAPPPPPPPALYEGDGQTPPGYPGGMTQLLADVMKRVKYPAVAKEAKVGGTVFVRFVVSEQGLIQDAEVMNTPKGPSPAVDALKSEALAAIKTLPGRWTPCLRDGKAVATRYTIPVQFSLK</sequence>
<feature type="transmembrane region" description="Helical" evidence="16">
    <location>
        <begin position="13"/>
        <end position="35"/>
    </location>
</feature>
<dbReference type="PANTHER" id="PTHR33446:SF2">
    <property type="entry name" value="PROTEIN TONB"/>
    <property type="match status" value="1"/>
</dbReference>
<accession>A0ABU3THE3</accession>
<keyword evidence="15 16" id="KW-0472">Membrane</keyword>
<evidence type="ECO:0000256" key="12">
    <source>
        <dbReference type="ARBA" id="ARBA00022927"/>
    </source>
</evidence>
<feature type="domain" description="TonB C-terminal" evidence="17">
    <location>
        <begin position="350"/>
        <end position="447"/>
    </location>
</feature>
<keyword evidence="12" id="KW-0653">Protein transport</keyword>
<dbReference type="SUPFAM" id="SSF74653">
    <property type="entry name" value="TolA/TonB C-terminal domain"/>
    <property type="match status" value="1"/>
</dbReference>
<evidence type="ECO:0000256" key="1">
    <source>
        <dbReference type="ARBA" id="ARBA00001947"/>
    </source>
</evidence>
<evidence type="ECO:0000256" key="13">
    <source>
        <dbReference type="ARBA" id="ARBA00022989"/>
    </source>
</evidence>
<keyword evidence="9" id="KW-0479">Metal-binding</keyword>
<reference evidence="18 19" key="1">
    <citation type="submission" date="2023-10" db="EMBL/GenBank/DDBJ databases">
        <title>Hymenobacter endophyticus sp. nov., an isolate from the leaf tissues of wheat.</title>
        <authorList>
            <person name="Dai Y."/>
        </authorList>
    </citation>
    <scope>NUCLEOTIDE SEQUENCE [LARGE SCALE GENOMIC DNA]</scope>
    <source>
        <strain evidence="18 19">ZK17L-C2</strain>
    </source>
</reference>
<dbReference type="Pfam" id="PF01435">
    <property type="entry name" value="Peptidase_M48"/>
    <property type="match status" value="1"/>
</dbReference>
<dbReference type="Gene3D" id="3.30.1150.10">
    <property type="match status" value="1"/>
</dbReference>
<evidence type="ECO:0000313" key="19">
    <source>
        <dbReference type="Proteomes" id="UP001250698"/>
    </source>
</evidence>
<comment type="subcellular location">
    <subcellularLocation>
        <location evidence="2">Cell inner membrane</location>
        <topology evidence="2">Single-pass membrane protein</topology>
        <orientation evidence="2">Periplasmic side</orientation>
    </subcellularLocation>
</comment>
<keyword evidence="4" id="KW-0813">Transport</keyword>
<protein>
    <submittedName>
        <fullName evidence="18">M56 family metallopeptidase</fullName>
    </submittedName>
</protein>
<keyword evidence="19" id="KW-1185">Reference proteome</keyword>
<evidence type="ECO:0000256" key="4">
    <source>
        <dbReference type="ARBA" id="ARBA00022448"/>
    </source>
</evidence>
<evidence type="ECO:0000256" key="3">
    <source>
        <dbReference type="ARBA" id="ARBA00006555"/>
    </source>
</evidence>
<comment type="similarity">
    <text evidence="3">Belongs to the TonB family.</text>
</comment>
<keyword evidence="7" id="KW-0645">Protease</keyword>
<dbReference type="InterPro" id="IPR051045">
    <property type="entry name" value="TonB-dependent_transducer"/>
</dbReference>
<keyword evidence="14" id="KW-0482">Metalloprotease</keyword>
<dbReference type="NCBIfam" id="TIGR01352">
    <property type="entry name" value="tonB_Cterm"/>
    <property type="match status" value="1"/>
</dbReference>
<dbReference type="Proteomes" id="UP001250698">
    <property type="component" value="Unassembled WGS sequence"/>
</dbReference>
<evidence type="ECO:0000259" key="17">
    <source>
        <dbReference type="PROSITE" id="PS52015"/>
    </source>
</evidence>
<evidence type="ECO:0000256" key="16">
    <source>
        <dbReference type="SAM" id="Phobius"/>
    </source>
</evidence>
<organism evidence="18 19">
    <name type="scientific">Hymenobacter endophyticus</name>
    <dbReference type="NCBI Taxonomy" id="3076335"/>
    <lineage>
        <taxon>Bacteria</taxon>
        <taxon>Pseudomonadati</taxon>
        <taxon>Bacteroidota</taxon>
        <taxon>Cytophagia</taxon>
        <taxon>Cytophagales</taxon>
        <taxon>Hymenobacteraceae</taxon>
        <taxon>Hymenobacter</taxon>
    </lineage>
</organism>
<evidence type="ECO:0000256" key="8">
    <source>
        <dbReference type="ARBA" id="ARBA00022692"/>
    </source>
</evidence>
<keyword evidence="8 16" id="KW-0812">Transmembrane</keyword>
<keyword evidence="13 16" id="KW-1133">Transmembrane helix</keyword>
<dbReference type="InterPro" id="IPR001915">
    <property type="entry name" value="Peptidase_M48"/>
</dbReference>
<evidence type="ECO:0000313" key="18">
    <source>
        <dbReference type="EMBL" id="MDU0370763.1"/>
    </source>
</evidence>
<keyword evidence="6" id="KW-0997">Cell inner membrane</keyword>